<keyword evidence="2" id="KW-1133">Transmembrane helix</keyword>
<evidence type="ECO:0000313" key="3">
    <source>
        <dbReference type="EMBL" id="KAK3692939.1"/>
    </source>
</evidence>
<protein>
    <submittedName>
        <fullName evidence="3">Uncharacterized protein</fullName>
    </submittedName>
</protein>
<name>A0AAE0XGC8_9PEZI</name>
<organism evidence="3 4">
    <name type="scientific">Podospora appendiculata</name>
    <dbReference type="NCBI Taxonomy" id="314037"/>
    <lineage>
        <taxon>Eukaryota</taxon>
        <taxon>Fungi</taxon>
        <taxon>Dikarya</taxon>
        <taxon>Ascomycota</taxon>
        <taxon>Pezizomycotina</taxon>
        <taxon>Sordariomycetes</taxon>
        <taxon>Sordariomycetidae</taxon>
        <taxon>Sordariales</taxon>
        <taxon>Podosporaceae</taxon>
        <taxon>Podospora</taxon>
    </lineage>
</organism>
<keyword evidence="2" id="KW-0472">Membrane</keyword>
<dbReference type="EMBL" id="JAULSO010000001">
    <property type="protein sequence ID" value="KAK3692939.1"/>
    <property type="molecule type" value="Genomic_DNA"/>
</dbReference>
<proteinExistence type="predicted"/>
<evidence type="ECO:0000256" key="2">
    <source>
        <dbReference type="SAM" id="Phobius"/>
    </source>
</evidence>
<comment type="caution">
    <text evidence="3">The sequence shown here is derived from an EMBL/GenBank/DDBJ whole genome shotgun (WGS) entry which is preliminary data.</text>
</comment>
<reference evidence="3" key="2">
    <citation type="submission" date="2023-06" db="EMBL/GenBank/DDBJ databases">
        <authorList>
            <consortium name="Lawrence Berkeley National Laboratory"/>
            <person name="Haridas S."/>
            <person name="Hensen N."/>
            <person name="Bonometti L."/>
            <person name="Westerberg I."/>
            <person name="Brannstrom I.O."/>
            <person name="Guillou S."/>
            <person name="Cros-Aarteil S."/>
            <person name="Calhoun S."/>
            <person name="Kuo A."/>
            <person name="Mondo S."/>
            <person name="Pangilinan J."/>
            <person name="Riley R."/>
            <person name="Labutti K."/>
            <person name="Andreopoulos B."/>
            <person name="Lipzen A."/>
            <person name="Chen C."/>
            <person name="Yanf M."/>
            <person name="Daum C."/>
            <person name="Ng V."/>
            <person name="Clum A."/>
            <person name="Steindorff A."/>
            <person name="Ohm R."/>
            <person name="Martin F."/>
            <person name="Silar P."/>
            <person name="Natvig D."/>
            <person name="Lalanne C."/>
            <person name="Gautier V."/>
            <person name="Ament-Velasquez S.L."/>
            <person name="Kruys A."/>
            <person name="Hutchinson M.I."/>
            <person name="Powell A.J."/>
            <person name="Barry K."/>
            <person name="Miller A.N."/>
            <person name="Grigoriev I.V."/>
            <person name="Debuchy R."/>
            <person name="Gladieux P."/>
            <person name="Thoren M.H."/>
            <person name="Johannesson H."/>
        </authorList>
    </citation>
    <scope>NUCLEOTIDE SEQUENCE</scope>
    <source>
        <strain evidence="3">CBS 314.62</strain>
    </source>
</reference>
<feature type="transmembrane region" description="Helical" evidence="2">
    <location>
        <begin position="85"/>
        <end position="114"/>
    </location>
</feature>
<keyword evidence="4" id="KW-1185">Reference proteome</keyword>
<feature type="region of interest" description="Disordered" evidence="1">
    <location>
        <begin position="14"/>
        <end position="47"/>
    </location>
</feature>
<keyword evidence="2" id="KW-0812">Transmembrane</keyword>
<reference evidence="3" key="1">
    <citation type="journal article" date="2023" name="Mol. Phylogenet. Evol.">
        <title>Genome-scale phylogeny and comparative genomics of the fungal order Sordariales.</title>
        <authorList>
            <person name="Hensen N."/>
            <person name="Bonometti L."/>
            <person name="Westerberg I."/>
            <person name="Brannstrom I.O."/>
            <person name="Guillou S."/>
            <person name="Cros-Aarteil S."/>
            <person name="Calhoun S."/>
            <person name="Haridas S."/>
            <person name="Kuo A."/>
            <person name="Mondo S."/>
            <person name="Pangilinan J."/>
            <person name="Riley R."/>
            <person name="LaButti K."/>
            <person name="Andreopoulos B."/>
            <person name="Lipzen A."/>
            <person name="Chen C."/>
            <person name="Yan M."/>
            <person name="Daum C."/>
            <person name="Ng V."/>
            <person name="Clum A."/>
            <person name="Steindorff A."/>
            <person name="Ohm R.A."/>
            <person name="Martin F."/>
            <person name="Silar P."/>
            <person name="Natvig D.O."/>
            <person name="Lalanne C."/>
            <person name="Gautier V."/>
            <person name="Ament-Velasquez S.L."/>
            <person name="Kruys A."/>
            <person name="Hutchinson M.I."/>
            <person name="Powell A.J."/>
            <person name="Barry K."/>
            <person name="Miller A.N."/>
            <person name="Grigoriev I.V."/>
            <person name="Debuchy R."/>
            <person name="Gladieux P."/>
            <person name="Hiltunen Thoren M."/>
            <person name="Johannesson H."/>
        </authorList>
    </citation>
    <scope>NUCLEOTIDE SEQUENCE</scope>
    <source>
        <strain evidence="3">CBS 314.62</strain>
    </source>
</reference>
<gene>
    <name evidence="3" type="ORF">B0T22DRAFT_448617</name>
</gene>
<feature type="transmembrane region" description="Helical" evidence="2">
    <location>
        <begin position="53"/>
        <end position="73"/>
    </location>
</feature>
<accession>A0AAE0XGC8</accession>
<dbReference type="Proteomes" id="UP001270362">
    <property type="component" value="Unassembled WGS sequence"/>
</dbReference>
<evidence type="ECO:0000313" key="4">
    <source>
        <dbReference type="Proteomes" id="UP001270362"/>
    </source>
</evidence>
<evidence type="ECO:0000256" key="1">
    <source>
        <dbReference type="SAM" id="MobiDB-lite"/>
    </source>
</evidence>
<dbReference type="AlphaFoldDB" id="A0AAE0XGC8"/>
<sequence>MSTFGLSDGAQLSLKRRKEKGRTVLDSAVAKSQETTREKARAKKKKEKQRKKSTVVVVVVVVIIHFGTSLSRFPRDRSLQQHACVGVAPACATIGCISWNGLVCCWFSHILVHWRERLSRKNKRERTRVCVCERETERIRSNSDYRCVSDARDQTQCTYHNLSSHLGSRGLRMSQSQSTH</sequence>